<keyword evidence="3" id="KW-1185">Reference proteome</keyword>
<feature type="compositionally biased region" description="Gly residues" evidence="1">
    <location>
        <begin position="422"/>
        <end position="436"/>
    </location>
</feature>
<dbReference type="OrthoDB" id="3682216at2"/>
<feature type="compositionally biased region" description="Low complexity" evidence="1">
    <location>
        <begin position="410"/>
        <end position="421"/>
    </location>
</feature>
<gene>
    <name evidence="2" type="ORF">EV186_10630</name>
</gene>
<protein>
    <recommendedName>
        <fullName evidence="4">PPE family protein</fullName>
    </recommendedName>
</protein>
<dbReference type="EMBL" id="SNXZ01000006">
    <property type="protein sequence ID" value="TDP93636.1"/>
    <property type="molecule type" value="Genomic_DNA"/>
</dbReference>
<dbReference type="Gene3D" id="1.20.1260.20">
    <property type="entry name" value="PPE superfamily"/>
    <property type="match status" value="1"/>
</dbReference>
<evidence type="ECO:0000313" key="3">
    <source>
        <dbReference type="Proteomes" id="UP000295444"/>
    </source>
</evidence>
<dbReference type="SUPFAM" id="SSF140459">
    <property type="entry name" value="PE/PPE dimer-like"/>
    <property type="match status" value="1"/>
</dbReference>
<evidence type="ECO:0000256" key="1">
    <source>
        <dbReference type="SAM" id="MobiDB-lite"/>
    </source>
</evidence>
<feature type="region of interest" description="Disordered" evidence="1">
    <location>
        <begin position="257"/>
        <end position="364"/>
    </location>
</feature>
<feature type="compositionally biased region" description="Basic and acidic residues" evidence="1">
    <location>
        <begin position="437"/>
        <end position="447"/>
    </location>
</feature>
<dbReference type="InterPro" id="IPR038332">
    <property type="entry name" value="PPE_sf"/>
</dbReference>
<feature type="compositionally biased region" description="Basic and acidic residues" evidence="1">
    <location>
        <begin position="477"/>
        <end position="486"/>
    </location>
</feature>
<feature type="compositionally biased region" description="Gly residues" evidence="1">
    <location>
        <begin position="268"/>
        <end position="291"/>
    </location>
</feature>
<dbReference type="Proteomes" id="UP000295444">
    <property type="component" value="Unassembled WGS sequence"/>
</dbReference>
<evidence type="ECO:0000313" key="2">
    <source>
        <dbReference type="EMBL" id="TDP93636.1"/>
    </source>
</evidence>
<dbReference type="AlphaFoldDB" id="A0A4R6S4G6"/>
<sequence length="515" mass="50980">MSGENLVGTVVNTVVNTVTSTVGGTVNALTGGAAKGADKTVSKLDPARWQGYSHDELYKLLHDGPGATASALPTQRWSEIALTLADVDADLRGALNRSADGWRGGAASVAYERLGTLATWADSAGQSAGAMRDATQRQAENIARARADMPAPTKVPTASPDPTAAPAMQVLALQGDQETPDAAASAGEQSAHDVMTTYQLNTESTVESLGTFVAPERVATPRVDAHGHGHGHGIGLTTPSGLIDGLLGGIIGGNGNGNGNPNPHGNNGNHGGFGGGGGTSSSGAGWGGDSGPGRSTTVPEPSSGGRPTGGYSSPLLPGLGYDREESRRANNIPGRTSMPGTSGPVSGIEFTSGPGGGPGGGLNGAGSFNGVLGGPNSALPNGAAPGAHGLTSANPAAAALNPNEMPPPAAAAGSANTMTSGTTGGGGVTGASAGHGGADRLLGRRGFESSIGTGNGSWLAEPEPAAPSSVSSGSTPRRRDFKAQVRLTEKVTVDGKDVQLPERVIGGRRGEDEER</sequence>
<comment type="caution">
    <text evidence="2">The sequence shown here is derived from an EMBL/GenBank/DDBJ whole genome shotgun (WGS) entry which is preliminary data.</text>
</comment>
<organism evidence="2 3">
    <name type="scientific">Labedaea rhizosphaerae</name>
    <dbReference type="NCBI Taxonomy" id="598644"/>
    <lineage>
        <taxon>Bacteria</taxon>
        <taxon>Bacillati</taxon>
        <taxon>Actinomycetota</taxon>
        <taxon>Actinomycetes</taxon>
        <taxon>Pseudonocardiales</taxon>
        <taxon>Pseudonocardiaceae</taxon>
        <taxon>Labedaea</taxon>
    </lineage>
</organism>
<feature type="compositionally biased region" description="Gly residues" evidence="1">
    <location>
        <begin position="353"/>
        <end position="364"/>
    </location>
</feature>
<feature type="compositionally biased region" description="Low complexity" evidence="1">
    <location>
        <begin position="309"/>
        <end position="320"/>
    </location>
</feature>
<dbReference type="RefSeq" id="WP_133852668.1">
    <property type="nucleotide sequence ID" value="NZ_SNXZ01000006.1"/>
</dbReference>
<name>A0A4R6S4G6_LABRH</name>
<feature type="compositionally biased region" description="Low complexity" evidence="1">
    <location>
        <begin position="460"/>
        <end position="474"/>
    </location>
</feature>
<evidence type="ECO:0008006" key="4">
    <source>
        <dbReference type="Google" id="ProtNLM"/>
    </source>
</evidence>
<accession>A0A4R6S4G6</accession>
<feature type="region of interest" description="Disordered" evidence="1">
    <location>
        <begin position="397"/>
        <end position="486"/>
    </location>
</feature>
<reference evidence="2 3" key="1">
    <citation type="submission" date="2019-03" db="EMBL/GenBank/DDBJ databases">
        <title>Genomic Encyclopedia of Type Strains, Phase IV (KMG-IV): sequencing the most valuable type-strain genomes for metagenomic binning, comparative biology and taxonomic classification.</title>
        <authorList>
            <person name="Goeker M."/>
        </authorList>
    </citation>
    <scope>NUCLEOTIDE SEQUENCE [LARGE SCALE GENOMIC DNA]</scope>
    <source>
        <strain evidence="2 3">DSM 45361</strain>
    </source>
</reference>
<proteinExistence type="predicted"/>